<evidence type="ECO:0000313" key="2">
    <source>
        <dbReference type="Proteomes" id="UP000078582"/>
    </source>
</evidence>
<keyword evidence="2" id="KW-1185">Reference proteome</keyword>
<proteinExistence type="predicted"/>
<sequence>MIESINTKVDLKVKATLYAGTTQYGKIIVGDKGFEFLNDQKYRNFIQVPWEEVDYVIASVGFRKRRISRYSIQTKQRGTYAFSSKDPKEVLRMIRQYVDPSHLVRPKSIFDGLRHDFENMSKKKSD</sequence>
<dbReference type="RefSeq" id="WP_068222894.1">
    <property type="nucleotide sequence ID" value="NZ_CP014623.1"/>
</dbReference>
<accession>A0A192GZ29</accession>
<dbReference type="STRING" id="375175.AYR53_00055"/>
<protein>
    <submittedName>
        <fullName evidence="1">Uncharacterized protein</fullName>
    </submittedName>
</protein>
<dbReference type="Pfam" id="PF06115">
    <property type="entry name" value="DUF956"/>
    <property type="match status" value="1"/>
</dbReference>
<gene>
    <name evidence="1" type="ORF">AYR53_00055</name>
</gene>
<dbReference type="KEGG" id="lbt:AYR52_01425"/>
<dbReference type="Proteomes" id="UP000078582">
    <property type="component" value="Chromosome"/>
</dbReference>
<reference evidence="1 2" key="1">
    <citation type="submission" date="2016-03" db="EMBL/GenBank/DDBJ databases">
        <title>Pediococcus and Lactobacillus from brewery environment - whole genome sequencing and assembly.</title>
        <authorList>
            <person name="Behr J."/>
            <person name="Geissler A.J."/>
            <person name="Vogel R.F."/>
        </authorList>
    </citation>
    <scope>NUCLEOTIDE SEQUENCE [LARGE SCALE GENOMIC DNA]</scope>
    <source>
        <strain evidence="1 2">TMW 1.1989</strain>
    </source>
</reference>
<organism evidence="1 2">
    <name type="scientific">Loigolactobacillus backii</name>
    <dbReference type="NCBI Taxonomy" id="375175"/>
    <lineage>
        <taxon>Bacteria</taxon>
        <taxon>Bacillati</taxon>
        <taxon>Bacillota</taxon>
        <taxon>Bacilli</taxon>
        <taxon>Lactobacillales</taxon>
        <taxon>Lactobacillaceae</taxon>
        <taxon>Loigolactobacillus</taxon>
    </lineage>
</organism>
<dbReference type="EMBL" id="CP014873">
    <property type="protein sequence ID" value="ANK61288.1"/>
    <property type="molecule type" value="Genomic_DNA"/>
</dbReference>
<dbReference type="InterPro" id="IPR010360">
    <property type="entry name" value="DUF956"/>
</dbReference>
<name>A0A192GZ29_9LACO</name>
<dbReference type="GeneID" id="42980626"/>
<dbReference type="PIRSF" id="PIRSF021265">
    <property type="entry name" value="DUF956"/>
    <property type="match status" value="1"/>
</dbReference>
<evidence type="ECO:0000313" key="1">
    <source>
        <dbReference type="EMBL" id="ANK61288.1"/>
    </source>
</evidence>
<dbReference type="AlphaFoldDB" id="A0A192GZ29"/>
<dbReference type="OrthoDB" id="1646215at2"/>